<organism evidence="2 3">
    <name type="scientific">Lactuca saligna</name>
    <name type="common">Willowleaf lettuce</name>
    <dbReference type="NCBI Taxonomy" id="75948"/>
    <lineage>
        <taxon>Eukaryota</taxon>
        <taxon>Viridiplantae</taxon>
        <taxon>Streptophyta</taxon>
        <taxon>Embryophyta</taxon>
        <taxon>Tracheophyta</taxon>
        <taxon>Spermatophyta</taxon>
        <taxon>Magnoliopsida</taxon>
        <taxon>eudicotyledons</taxon>
        <taxon>Gunneridae</taxon>
        <taxon>Pentapetalae</taxon>
        <taxon>asterids</taxon>
        <taxon>campanulids</taxon>
        <taxon>Asterales</taxon>
        <taxon>Asteraceae</taxon>
        <taxon>Cichorioideae</taxon>
        <taxon>Cichorieae</taxon>
        <taxon>Lactucinae</taxon>
        <taxon>Lactuca</taxon>
    </lineage>
</organism>
<evidence type="ECO:0000256" key="1">
    <source>
        <dbReference type="SAM" id="MobiDB-lite"/>
    </source>
</evidence>
<keyword evidence="3" id="KW-1185">Reference proteome</keyword>
<dbReference type="Proteomes" id="UP001177003">
    <property type="component" value="Chromosome 2"/>
</dbReference>
<accession>A0AA35V4E8</accession>
<evidence type="ECO:0000313" key="2">
    <source>
        <dbReference type="EMBL" id="CAI9270259.1"/>
    </source>
</evidence>
<evidence type="ECO:0000313" key="3">
    <source>
        <dbReference type="Proteomes" id="UP001177003"/>
    </source>
</evidence>
<protein>
    <submittedName>
        <fullName evidence="2">Uncharacterized protein</fullName>
    </submittedName>
</protein>
<name>A0AA35V4E8_LACSI</name>
<dbReference type="EMBL" id="OX465078">
    <property type="protein sequence ID" value="CAI9270259.1"/>
    <property type="molecule type" value="Genomic_DNA"/>
</dbReference>
<proteinExistence type="predicted"/>
<sequence>MFGMNYKDPPDPANKNLYEDDLEADIGAKRRGRRAEEKKYLNSKSIADGSKVVLRAGIREVIKSNYGKENNDPQFIKSELDAFDKVIAEQKRMDEEKGFVLLQVTSDMVKGFNSSKNSVVGLSPSPPVIQASMETKAGTVTGSNIGISIGTKIEKGNLVDESKYTKGFIASKIMKTGSSSSGPGSIIETNDGKGILGKFPVSQDVPVITGNPLVFEANPIAPISCLTNCNDEDMKDSINENGIWKLILEII</sequence>
<feature type="region of interest" description="Disordered" evidence="1">
    <location>
        <begin position="1"/>
        <end position="23"/>
    </location>
</feature>
<dbReference type="AlphaFoldDB" id="A0AA35V4E8"/>
<reference evidence="2" key="1">
    <citation type="submission" date="2023-04" db="EMBL/GenBank/DDBJ databases">
        <authorList>
            <person name="Vijverberg K."/>
            <person name="Xiong W."/>
            <person name="Schranz E."/>
        </authorList>
    </citation>
    <scope>NUCLEOTIDE SEQUENCE</scope>
</reference>
<gene>
    <name evidence="2" type="ORF">LSALG_LOCUS10585</name>
</gene>